<name>A0AAD5YC35_9APHY</name>
<gene>
    <name evidence="2" type="ORF">NLI96_g7412</name>
</gene>
<feature type="compositionally biased region" description="Low complexity" evidence="1">
    <location>
        <begin position="80"/>
        <end position="121"/>
    </location>
</feature>
<sequence length="371" mass="40987">MQSCELPIEVCERVIDCLALPAHNPTWYDYLEFTNSKPTLYADAFLGTLARHPHRAQLVQFLAIAPLPPPSPLSSPEPVSPSLRSSDSSTPTSSTVLPSNSPASSAPPVTSSPSHSPQTSVAISNDQQSNAEEIPPQSGSGNATSPESSQFNVLSRDQTQDKDLSRLRYLEIGYLQSSDRDKVHYILQQCMHSLRFLRLLSSDADIFGSLSLSSHSKLEYLDIREPSLRSPNGIAIFASHIFQLLSPSLVYLIIGPFTTLDLESLATSQSSWKDIDDALGQPKFNRLAYFVMRLHSSYKGNTDHETLRATFQNILPQSYQRGILWVGRYIDAIRDYRGVLQHFICAKTMSASSALLGLSGPMHTYETPSDK</sequence>
<proteinExistence type="predicted"/>
<dbReference type="EMBL" id="JANAWD010000303">
    <property type="protein sequence ID" value="KAJ3481793.1"/>
    <property type="molecule type" value="Genomic_DNA"/>
</dbReference>
<keyword evidence="3" id="KW-1185">Reference proteome</keyword>
<reference evidence="2" key="1">
    <citation type="submission" date="2022-07" db="EMBL/GenBank/DDBJ databases">
        <title>Genome Sequence of Physisporinus lineatus.</title>
        <authorList>
            <person name="Buettner E."/>
        </authorList>
    </citation>
    <scope>NUCLEOTIDE SEQUENCE</scope>
    <source>
        <strain evidence="2">VT162</strain>
    </source>
</reference>
<evidence type="ECO:0000313" key="2">
    <source>
        <dbReference type="EMBL" id="KAJ3481793.1"/>
    </source>
</evidence>
<organism evidence="2 3">
    <name type="scientific">Meripilus lineatus</name>
    <dbReference type="NCBI Taxonomy" id="2056292"/>
    <lineage>
        <taxon>Eukaryota</taxon>
        <taxon>Fungi</taxon>
        <taxon>Dikarya</taxon>
        <taxon>Basidiomycota</taxon>
        <taxon>Agaricomycotina</taxon>
        <taxon>Agaricomycetes</taxon>
        <taxon>Polyporales</taxon>
        <taxon>Meripilaceae</taxon>
        <taxon>Meripilus</taxon>
    </lineage>
</organism>
<feature type="compositionally biased region" description="Polar residues" evidence="1">
    <location>
        <begin position="122"/>
        <end position="157"/>
    </location>
</feature>
<dbReference type="Proteomes" id="UP001212997">
    <property type="component" value="Unassembled WGS sequence"/>
</dbReference>
<evidence type="ECO:0000256" key="1">
    <source>
        <dbReference type="SAM" id="MobiDB-lite"/>
    </source>
</evidence>
<protein>
    <submittedName>
        <fullName evidence="2">Uncharacterized protein</fullName>
    </submittedName>
</protein>
<accession>A0AAD5YC35</accession>
<comment type="caution">
    <text evidence="2">The sequence shown here is derived from an EMBL/GenBank/DDBJ whole genome shotgun (WGS) entry which is preliminary data.</text>
</comment>
<feature type="region of interest" description="Disordered" evidence="1">
    <location>
        <begin position="71"/>
        <end position="158"/>
    </location>
</feature>
<evidence type="ECO:0000313" key="3">
    <source>
        <dbReference type="Proteomes" id="UP001212997"/>
    </source>
</evidence>
<dbReference type="AlphaFoldDB" id="A0AAD5YC35"/>